<comment type="caution">
    <text evidence="2">The sequence shown here is derived from an EMBL/GenBank/DDBJ whole genome shotgun (WGS) entry which is preliminary data.</text>
</comment>
<dbReference type="GO" id="GO:0003677">
    <property type="term" value="F:DNA binding"/>
    <property type="evidence" value="ECO:0007669"/>
    <property type="project" value="InterPro"/>
</dbReference>
<feature type="domain" description="Helix-turn-helix" evidence="1">
    <location>
        <begin position="10"/>
        <end position="58"/>
    </location>
</feature>
<dbReference type="InterPro" id="IPR041657">
    <property type="entry name" value="HTH_17"/>
</dbReference>
<reference evidence="2" key="1">
    <citation type="submission" date="2019-08" db="EMBL/GenBank/DDBJ databases">
        <authorList>
            <person name="Kucharzyk K."/>
            <person name="Murdoch R.W."/>
            <person name="Higgins S."/>
            <person name="Loffler F."/>
        </authorList>
    </citation>
    <scope>NUCLEOTIDE SEQUENCE</scope>
</reference>
<dbReference type="Pfam" id="PF12728">
    <property type="entry name" value="HTH_17"/>
    <property type="match status" value="1"/>
</dbReference>
<gene>
    <name evidence="2" type="ORF">SDC9_69051</name>
</gene>
<sequence>MQNNNQEKRFLTVMEFCAMARIGRTTFYRLMKAGIIPHTRLGSRILIASEVINNLAEKAGEKS</sequence>
<proteinExistence type="predicted"/>
<evidence type="ECO:0000259" key="1">
    <source>
        <dbReference type="Pfam" id="PF12728"/>
    </source>
</evidence>
<protein>
    <recommendedName>
        <fullName evidence="1">Helix-turn-helix domain-containing protein</fullName>
    </recommendedName>
</protein>
<name>A0A644Y907_9ZZZZ</name>
<organism evidence="2">
    <name type="scientific">bioreactor metagenome</name>
    <dbReference type="NCBI Taxonomy" id="1076179"/>
    <lineage>
        <taxon>unclassified sequences</taxon>
        <taxon>metagenomes</taxon>
        <taxon>ecological metagenomes</taxon>
    </lineage>
</organism>
<dbReference type="NCBIfam" id="TIGR01764">
    <property type="entry name" value="excise"/>
    <property type="match status" value="1"/>
</dbReference>
<dbReference type="InterPro" id="IPR010093">
    <property type="entry name" value="SinI_DNA-bd"/>
</dbReference>
<dbReference type="EMBL" id="VSSQ01003841">
    <property type="protein sequence ID" value="MPM22594.1"/>
    <property type="molecule type" value="Genomic_DNA"/>
</dbReference>
<dbReference type="AlphaFoldDB" id="A0A644Y907"/>
<accession>A0A644Y907</accession>
<evidence type="ECO:0000313" key="2">
    <source>
        <dbReference type="EMBL" id="MPM22594.1"/>
    </source>
</evidence>